<name>A0A5C6D1F1_9BACT</name>
<accession>A0A5C6D1F1</accession>
<dbReference type="AlphaFoldDB" id="A0A5C6D1F1"/>
<sequence length="133" mass="15806">MGANRPMNHRFVVLEHTPGRLFKRQLQPHFDWMFESDGGLLTWATAPIDFFEKQLVVVARPLPVHRLRYLDFEGDIGEDRGEVRQRIAGDYALLRRDEQHFAVEIQWPREGEPRHHRQVRFDCDSGKWRLSLC</sequence>
<dbReference type="Proteomes" id="UP000319143">
    <property type="component" value="Unassembled WGS sequence"/>
</dbReference>
<reference evidence="1 2" key="1">
    <citation type="submission" date="2019-02" db="EMBL/GenBank/DDBJ databases">
        <title>Deep-cultivation of Planctomycetes and their phenomic and genomic characterization uncovers novel biology.</title>
        <authorList>
            <person name="Wiegand S."/>
            <person name="Jogler M."/>
            <person name="Boedeker C."/>
            <person name="Pinto D."/>
            <person name="Vollmers J."/>
            <person name="Rivas-Marin E."/>
            <person name="Kohn T."/>
            <person name="Peeters S.H."/>
            <person name="Heuer A."/>
            <person name="Rast P."/>
            <person name="Oberbeckmann S."/>
            <person name="Bunk B."/>
            <person name="Jeske O."/>
            <person name="Meyerdierks A."/>
            <person name="Storesund J.E."/>
            <person name="Kallscheuer N."/>
            <person name="Luecker S."/>
            <person name="Lage O.M."/>
            <person name="Pohl T."/>
            <person name="Merkel B.J."/>
            <person name="Hornburger P."/>
            <person name="Mueller R.-W."/>
            <person name="Bruemmer F."/>
            <person name="Labrenz M."/>
            <person name="Spormann A.M."/>
            <person name="Op Den Camp H."/>
            <person name="Overmann J."/>
            <person name="Amann R."/>
            <person name="Jetten M.S.M."/>
            <person name="Mascher T."/>
            <person name="Medema M.H."/>
            <person name="Devos D.P."/>
            <person name="Kaster A.-K."/>
            <person name="Ovreas L."/>
            <person name="Rohde M."/>
            <person name="Galperin M.Y."/>
            <person name="Jogler C."/>
        </authorList>
    </citation>
    <scope>NUCLEOTIDE SEQUENCE [LARGE SCALE GENOMIC DNA]</scope>
    <source>
        <strain evidence="1 2">Poly41</strain>
    </source>
</reference>
<evidence type="ECO:0008006" key="3">
    <source>
        <dbReference type="Google" id="ProtNLM"/>
    </source>
</evidence>
<proteinExistence type="predicted"/>
<protein>
    <recommendedName>
        <fullName evidence="3">DNA ligase D 3'-phosphoesterase domain-containing protein</fullName>
    </recommendedName>
</protein>
<comment type="caution">
    <text evidence="1">The sequence shown here is derived from an EMBL/GenBank/DDBJ whole genome shotgun (WGS) entry which is preliminary data.</text>
</comment>
<dbReference type="EMBL" id="SJPV01000022">
    <property type="protein sequence ID" value="TWU30558.1"/>
    <property type="molecule type" value="Genomic_DNA"/>
</dbReference>
<evidence type="ECO:0000313" key="1">
    <source>
        <dbReference type="EMBL" id="TWU30558.1"/>
    </source>
</evidence>
<gene>
    <name evidence="1" type="ORF">Poly41_66530</name>
</gene>
<keyword evidence="2" id="KW-1185">Reference proteome</keyword>
<evidence type="ECO:0000313" key="2">
    <source>
        <dbReference type="Proteomes" id="UP000319143"/>
    </source>
</evidence>
<organism evidence="1 2">
    <name type="scientific">Novipirellula artificiosorum</name>
    <dbReference type="NCBI Taxonomy" id="2528016"/>
    <lineage>
        <taxon>Bacteria</taxon>
        <taxon>Pseudomonadati</taxon>
        <taxon>Planctomycetota</taxon>
        <taxon>Planctomycetia</taxon>
        <taxon>Pirellulales</taxon>
        <taxon>Pirellulaceae</taxon>
        <taxon>Novipirellula</taxon>
    </lineage>
</organism>